<proteinExistence type="predicted"/>
<sequence length="209" mass="24111">MKKVILIEDRPNRQINFTKKLNKDLNKISILENVCGFEKFNTYKKILSSSNLSQLDDFQVIIVHRSALSANERLRLVDFAKKNSKTLVLFSGGISSVTLQNIGNGILLTINSKDLYSNSFINYLENDDLNILLLAFGENWKINLEVSLLDKLIFYIIDYTPRPLSIILAELKVPEWIKENYFKNFDGIIQLNELQLLKEDIQNNLLKSI</sequence>
<reference evidence="1 2" key="1">
    <citation type="submission" date="2016-10" db="EMBL/GenBank/DDBJ databases">
        <authorList>
            <person name="de Groot N.N."/>
        </authorList>
    </citation>
    <scope>NUCLEOTIDE SEQUENCE [LARGE SCALE GENOMIC DNA]</scope>
    <source>
        <strain evidence="1 2">DSM 23842</strain>
    </source>
</reference>
<dbReference type="OrthoDB" id="1452136at2"/>
<name>A0A1H3X0Y1_BIZPA</name>
<dbReference type="RefSeq" id="WP_092132688.1">
    <property type="nucleotide sequence ID" value="NZ_FNQK01000004.1"/>
</dbReference>
<dbReference type="Proteomes" id="UP000198846">
    <property type="component" value="Unassembled WGS sequence"/>
</dbReference>
<evidence type="ECO:0000313" key="1">
    <source>
        <dbReference type="EMBL" id="SDZ92890.1"/>
    </source>
</evidence>
<organism evidence="1 2">
    <name type="scientific">Bizionia paragorgiae</name>
    <dbReference type="NCBI Taxonomy" id="283786"/>
    <lineage>
        <taxon>Bacteria</taxon>
        <taxon>Pseudomonadati</taxon>
        <taxon>Bacteroidota</taxon>
        <taxon>Flavobacteriia</taxon>
        <taxon>Flavobacteriales</taxon>
        <taxon>Flavobacteriaceae</taxon>
        <taxon>Bizionia</taxon>
    </lineage>
</organism>
<gene>
    <name evidence="1" type="ORF">SAMN04487990_10493</name>
</gene>
<keyword evidence="2" id="KW-1185">Reference proteome</keyword>
<dbReference type="AlphaFoldDB" id="A0A1H3X0Y1"/>
<dbReference type="EMBL" id="FNQK01000004">
    <property type="protein sequence ID" value="SDZ92890.1"/>
    <property type="molecule type" value="Genomic_DNA"/>
</dbReference>
<evidence type="ECO:0000313" key="2">
    <source>
        <dbReference type="Proteomes" id="UP000198846"/>
    </source>
</evidence>
<dbReference type="STRING" id="283786.SAMN04487990_10493"/>
<protein>
    <submittedName>
        <fullName evidence="1">Uncharacterized protein</fullName>
    </submittedName>
</protein>
<accession>A0A1H3X0Y1</accession>